<dbReference type="GO" id="GO:0005737">
    <property type="term" value="C:cytoplasm"/>
    <property type="evidence" value="ECO:0007669"/>
    <property type="project" value="TreeGrafter"/>
</dbReference>
<feature type="region of interest" description="Disordered" evidence="2">
    <location>
        <begin position="195"/>
        <end position="219"/>
    </location>
</feature>
<reference evidence="4" key="1">
    <citation type="submission" date="2020-01" db="EMBL/GenBank/DDBJ databases">
        <authorList>
            <consortium name="DOE Joint Genome Institute"/>
            <person name="Haridas S."/>
            <person name="Albert R."/>
            <person name="Binder M."/>
            <person name="Bloem J."/>
            <person name="Labutti K."/>
            <person name="Salamov A."/>
            <person name="Andreopoulos B."/>
            <person name="Baker S.E."/>
            <person name="Barry K."/>
            <person name="Bills G."/>
            <person name="Bluhm B.H."/>
            <person name="Cannon C."/>
            <person name="Castanera R."/>
            <person name="Culley D.E."/>
            <person name="Daum C."/>
            <person name="Ezra D."/>
            <person name="Gonzalez J.B."/>
            <person name="Henrissat B."/>
            <person name="Kuo A."/>
            <person name="Liang C."/>
            <person name="Lipzen A."/>
            <person name="Lutzoni F."/>
            <person name="Magnuson J."/>
            <person name="Mondo S."/>
            <person name="Nolan M."/>
            <person name="Ohm R."/>
            <person name="Pangilinan J."/>
            <person name="Park H.-J."/>
            <person name="Ramirez L."/>
            <person name="Alfaro M."/>
            <person name="Sun H."/>
            <person name="Tritt A."/>
            <person name="Yoshinaga Y."/>
            <person name="Zwiers L.-H."/>
            <person name="Turgeon B.G."/>
            <person name="Goodwin S.B."/>
            <person name="Spatafora J.W."/>
            <person name="Crous P.W."/>
            <person name="Grigoriev I.V."/>
        </authorList>
    </citation>
    <scope>NUCLEOTIDE SEQUENCE</scope>
    <source>
        <strain evidence="4">P77</strain>
    </source>
</reference>
<sequence>MSSSKSKPQRTILPLVIPPLHDHKTTMIILHGRGSSAEKFAEPLLTHIVSPGDKVPVSSTELPADGSPTSMKSFQEHFPNTKFVFPTAPLRRAVVFKRSLIHQWFDNWSLTEPELKQHLQVQGLRETTAYLHGLLKDEIEIVGARNVVLMGLSQGCAASIIAMLLWKGERIGALVGMCGYLPFRKGMCDSVDDANSGDTDSLVGSDDDEQEDMFERNDEELGSGSKFEKAVGWLREELGISQDNGGGDEQSSSLQSIPVFMGHGRDDEKVPCYIGKLAADFLAGVDVSVTWQEYAGLGHWYSEDMLRDVVDFVNGLD</sequence>
<organism evidence="4 5">
    <name type="scientific">Decorospora gaudefroyi</name>
    <dbReference type="NCBI Taxonomy" id="184978"/>
    <lineage>
        <taxon>Eukaryota</taxon>
        <taxon>Fungi</taxon>
        <taxon>Dikarya</taxon>
        <taxon>Ascomycota</taxon>
        <taxon>Pezizomycotina</taxon>
        <taxon>Dothideomycetes</taxon>
        <taxon>Pleosporomycetidae</taxon>
        <taxon>Pleosporales</taxon>
        <taxon>Pleosporineae</taxon>
        <taxon>Pleosporaceae</taxon>
        <taxon>Decorospora</taxon>
    </lineage>
</organism>
<dbReference type="SUPFAM" id="SSF53474">
    <property type="entry name" value="alpha/beta-Hydrolases"/>
    <property type="match status" value="1"/>
</dbReference>
<dbReference type="InterPro" id="IPR003140">
    <property type="entry name" value="PLipase/COase/thioEstase"/>
</dbReference>
<proteinExistence type="inferred from homology"/>
<feature type="domain" description="Phospholipase/carboxylesterase/thioesterase" evidence="3">
    <location>
        <begin position="71"/>
        <end position="185"/>
    </location>
</feature>
<dbReference type="EMBL" id="ML975263">
    <property type="protein sequence ID" value="KAF1837350.1"/>
    <property type="molecule type" value="Genomic_DNA"/>
</dbReference>
<name>A0A6A5KMJ9_9PLEO</name>
<dbReference type="GO" id="GO:0052689">
    <property type="term" value="F:carboxylic ester hydrolase activity"/>
    <property type="evidence" value="ECO:0007669"/>
    <property type="project" value="TreeGrafter"/>
</dbReference>
<feature type="domain" description="Phospholipase/carboxylesterase/thioesterase" evidence="3">
    <location>
        <begin position="254"/>
        <end position="314"/>
    </location>
</feature>
<dbReference type="Proteomes" id="UP000800040">
    <property type="component" value="Unassembled WGS sequence"/>
</dbReference>
<dbReference type="InterPro" id="IPR029058">
    <property type="entry name" value="AB_hydrolase_fold"/>
</dbReference>
<dbReference type="Pfam" id="PF02230">
    <property type="entry name" value="Abhydrolase_2"/>
    <property type="match status" value="2"/>
</dbReference>
<evidence type="ECO:0000256" key="1">
    <source>
        <dbReference type="ARBA" id="ARBA00006499"/>
    </source>
</evidence>
<dbReference type="InterPro" id="IPR050565">
    <property type="entry name" value="LYPA1-2/EST-like"/>
</dbReference>
<keyword evidence="5" id="KW-1185">Reference proteome</keyword>
<feature type="compositionally biased region" description="Acidic residues" evidence="2">
    <location>
        <begin position="205"/>
        <end position="219"/>
    </location>
</feature>
<dbReference type="PANTHER" id="PTHR10655:SF64">
    <property type="entry name" value="PHOSPHOLIPASE_CARBOXYLESTERASE_THIOESTERASE DOMAIN-CONTAINING PROTEIN"/>
    <property type="match status" value="1"/>
</dbReference>
<gene>
    <name evidence="4" type="ORF">BDW02DRAFT_162701</name>
</gene>
<dbReference type="PANTHER" id="PTHR10655">
    <property type="entry name" value="LYSOPHOSPHOLIPASE-RELATED"/>
    <property type="match status" value="1"/>
</dbReference>
<comment type="similarity">
    <text evidence="1">Belongs to the AB hydrolase superfamily. AB hydrolase 2 family.</text>
</comment>
<dbReference type="OrthoDB" id="2418081at2759"/>
<evidence type="ECO:0000259" key="3">
    <source>
        <dbReference type="Pfam" id="PF02230"/>
    </source>
</evidence>
<accession>A0A6A5KMJ9</accession>
<dbReference type="Gene3D" id="3.40.50.1820">
    <property type="entry name" value="alpha/beta hydrolase"/>
    <property type="match status" value="1"/>
</dbReference>
<protein>
    <submittedName>
        <fullName evidence="4">Phospholipase/carboxylesterase family protein-like protein</fullName>
    </submittedName>
</protein>
<evidence type="ECO:0000313" key="5">
    <source>
        <dbReference type="Proteomes" id="UP000800040"/>
    </source>
</evidence>
<evidence type="ECO:0000313" key="4">
    <source>
        <dbReference type="EMBL" id="KAF1837350.1"/>
    </source>
</evidence>
<dbReference type="AlphaFoldDB" id="A0A6A5KMJ9"/>
<dbReference type="GO" id="GO:0008474">
    <property type="term" value="F:palmitoyl-(protein) hydrolase activity"/>
    <property type="evidence" value="ECO:0007669"/>
    <property type="project" value="TreeGrafter"/>
</dbReference>
<evidence type="ECO:0000256" key="2">
    <source>
        <dbReference type="SAM" id="MobiDB-lite"/>
    </source>
</evidence>